<comment type="caution">
    <text evidence="2">The sequence shown here is derived from an EMBL/GenBank/DDBJ whole genome shotgun (WGS) entry which is preliminary data.</text>
</comment>
<keyword evidence="1" id="KW-0812">Transmembrane</keyword>
<evidence type="ECO:0000313" key="2">
    <source>
        <dbReference type="EMBL" id="TKS97047.1"/>
    </source>
</evidence>
<protein>
    <submittedName>
        <fullName evidence="2">Uncharacterized protein</fullName>
    </submittedName>
</protein>
<evidence type="ECO:0000256" key="1">
    <source>
        <dbReference type="SAM" id="Phobius"/>
    </source>
</evidence>
<proteinExistence type="predicted"/>
<sequence>MLLARGSGDDPDGWLWALAAVALYAVITYGLTYRARVRRGSAHPARDAVHDLKDREDSQPARQRHMSRLIMLGGALVVGLTALLTSGPLRIVVAGLAGAATVVAWASYDFRTARRTPAPQ</sequence>
<name>A0A4U5W6C1_STRGB</name>
<dbReference type="RefSeq" id="WP_137304195.1">
    <property type="nucleotide sequence ID" value="NZ_BMVD01000015.1"/>
</dbReference>
<dbReference type="AlphaFoldDB" id="A0A4U5W6C1"/>
<accession>A0A4U5W6C1</accession>
<feature type="transmembrane region" description="Helical" evidence="1">
    <location>
        <begin position="91"/>
        <end position="108"/>
    </location>
</feature>
<feature type="transmembrane region" description="Helical" evidence="1">
    <location>
        <begin position="69"/>
        <end position="85"/>
    </location>
</feature>
<keyword evidence="1" id="KW-0472">Membrane</keyword>
<feature type="transmembrane region" description="Helical" evidence="1">
    <location>
        <begin position="13"/>
        <end position="31"/>
    </location>
</feature>
<keyword evidence="1" id="KW-1133">Transmembrane helix</keyword>
<organism evidence="2 3">
    <name type="scientific">Streptomyces galbus</name>
    <dbReference type="NCBI Taxonomy" id="33898"/>
    <lineage>
        <taxon>Bacteria</taxon>
        <taxon>Bacillati</taxon>
        <taxon>Actinomycetota</taxon>
        <taxon>Actinomycetes</taxon>
        <taxon>Kitasatosporales</taxon>
        <taxon>Streptomycetaceae</taxon>
        <taxon>Streptomyces</taxon>
    </lineage>
</organism>
<reference evidence="2 3" key="1">
    <citation type="submission" date="2019-04" db="EMBL/GenBank/DDBJ databases">
        <title>Streptomyces lasaliensis sp.nov., an Actinomycete isolated from soil which produces the polyether antibiotic lasalocid.</title>
        <authorList>
            <person name="Erwin G."/>
            <person name="Haber C."/>
        </authorList>
    </citation>
    <scope>NUCLEOTIDE SEQUENCE [LARGE SCALE GENOMIC DNA]</scope>
    <source>
        <strain evidence="2 3">DSM 40089</strain>
    </source>
</reference>
<gene>
    <name evidence="2" type="ORF">E4U92_33390</name>
</gene>
<evidence type="ECO:0000313" key="3">
    <source>
        <dbReference type="Proteomes" id="UP000308632"/>
    </source>
</evidence>
<dbReference type="Proteomes" id="UP000308632">
    <property type="component" value="Unassembled WGS sequence"/>
</dbReference>
<dbReference type="EMBL" id="SZPR01000036">
    <property type="protein sequence ID" value="TKS97047.1"/>
    <property type="molecule type" value="Genomic_DNA"/>
</dbReference>